<dbReference type="Pfam" id="PF06073">
    <property type="entry name" value="DUF934"/>
    <property type="match status" value="1"/>
</dbReference>
<evidence type="ECO:0000313" key="2">
    <source>
        <dbReference type="Proteomes" id="UP001055804"/>
    </source>
</evidence>
<reference evidence="1" key="1">
    <citation type="submission" date="2022-06" db="EMBL/GenBank/DDBJ databases">
        <title>Isolation and Genomics of Futiania mangrovii gen. nov., sp. nov., a Rare and Metabolically-versatile member in the Class Alphaproteobacteria.</title>
        <authorList>
            <person name="Liu L."/>
            <person name="Huang W.-C."/>
            <person name="Pan J."/>
            <person name="Li J."/>
            <person name="Huang Y."/>
            <person name="Du H."/>
            <person name="Liu Y."/>
            <person name="Li M."/>
        </authorList>
    </citation>
    <scope>NUCLEOTIDE SEQUENCE</scope>
    <source>
        <strain evidence="1">FT118</strain>
    </source>
</reference>
<accession>A0A9J6PE01</accession>
<dbReference type="InterPro" id="IPR008318">
    <property type="entry name" value="UCP030820"/>
</dbReference>
<sequence length="99" mass="11094">MIAVRFPKFNDGRGYSTIRLLRERHGFKGEIRATGDVLLDQIAFLRRVGATAFEITHAATRAALARGHLPEVSVFYQPACVPGEETALDLRTRRRRDAA</sequence>
<gene>
    <name evidence="1" type="ORF">NJQ99_06485</name>
</gene>
<comment type="caution">
    <text evidence="1">The sequence shown here is derived from an EMBL/GenBank/DDBJ whole genome shotgun (WGS) entry which is preliminary data.</text>
</comment>
<name>A0A9J6PE01_9PROT</name>
<dbReference type="Proteomes" id="UP001055804">
    <property type="component" value="Unassembled WGS sequence"/>
</dbReference>
<dbReference type="EMBL" id="JAMZFT010000001">
    <property type="protein sequence ID" value="MCP1336048.1"/>
    <property type="molecule type" value="Genomic_DNA"/>
</dbReference>
<proteinExistence type="predicted"/>
<organism evidence="1 2">
    <name type="scientific">Futiania mangrovi</name>
    <dbReference type="NCBI Taxonomy" id="2959716"/>
    <lineage>
        <taxon>Bacteria</taxon>
        <taxon>Pseudomonadati</taxon>
        <taxon>Pseudomonadota</taxon>
        <taxon>Alphaproteobacteria</taxon>
        <taxon>Futianiales</taxon>
        <taxon>Futianiaceae</taxon>
        <taxon>Futiania</taxon>
    </lineage>
</organism>
<protein>
    <submittedName>
        <fullName evidence="1">DUF934 domain-containing protein</fullName>
    </submittedName>
</protein>
<dbReference type="AlphaFoldDB" id="A0A9J6PE01"/>
<keyword evidence="2" id="KW-1185">Reference proteome</keyword>
<evidence type="ECO:0000313" key="1">
    <source>
        <dbReference type="EMBL" id="MCP1336048.1"/>
    </source>
</evidence>